<accession>A0ABQ9H7I7</accession>
<keyword evidence="2" id="KW-1185">Reference proteome</keyword>
<protein>
    <submittedName>
        <fullName evidence="1">Uncharacterized protein</fullName>
    </submittedName>
</protein>
<dbReference type="Proteomes" id="UP001159363">
    <property type="component" value="Chromosome 5"/>
</dbReference>
<evidence type="ECO:0000313" key="1">
    <source>
        <dbReference type="EMBL" id="KAJ8880260.1"/>
    </source>
</evidence>
<reference evidence="1 2" key="1">
    <citation type="submission" date="2023-02" db="EMBL/GenBank/DDBJ databases">
        <title>LHISI_Scaffold_Assembly.</title>
        <authorList>
            <person name="Stuart O.P."/>
            <person name="Cleave R."/>
            <person name="Magrath M.J.L."/>
            <person name="Mikheyev A.S."/>
        </authorList>
    </citation>
    <scope>NUCLEOTIDE SEQUENCE [LARGE SCALE GENOMIC DNA]</scope>
    <source>
        <strain evidence="1">Daus_M_001</strain>
        <tissue evidence="1">Leg muscle</tissue>
    </source>
</reference>
<gene>
    <name evidence="1" type="ORF">PR048_016726</name>
</gene>
<name>A0ABQ9H7I7_9NEOP</name>
<evidence type="ECO:0000313" key="2">
    <source>
        <dbReference type="Proteomes" id="UP001159363"/>
    </source>
</evidence>
<comment type="caution">
    <text evidence="1">The sequence shown here is derived from an EMBL/GenBank/DDBJ whole genome shotgun (WGS) entry which is preliminary data.</text>
</comment>
<dbReference type="EMBL" id="JARBHB010000006">
    <property type="protein sequence ID" value="KAJ8880260.1"/>
    <property type="molecule type" value="Genomic_DNA"/>
</dbReference>
<proteinExistence type="predicted"/>
<organism evidence="1 2">
    <name type="scientific">Dryococelus australis</name>
    <dbReference type="NCBI Taxonomy" id="614101"/>
    <lineage>
        <taxon>Eukaryota</taxon>
        <taxon>Metazoa</taxon>
        <taxon>Ecdysozoa</taxon>
        <taxon>Arthropoda</taxon>
        <taxon>Hexapoda</taxon>
        <taxon>Insecta</taxon>
        <taxon>Pterygota</taxon>
        <taxon>Neoptera</taxon>
        <taxon>Polyneoptera</taxon>
        <taxon>Phasmatodea</taxon>
        <taxon>Verophasmatodea</taxon>
        <taxon>Anareolatae</taxon>
        <taxon>Phasmatidae</taxon>
        <taxon>Eurycanthinae</taxon>
        <taxon>Dryococelus</taxon>
    </lineage>
</organism>
<sequence length="411" mass="45786">MARHAGADVTRITRAKEDTCSSKHLGSSQLVANIQHAMSTPMTTMYLSSNNYNLRFNSTSLQEIVVSRLARSPPIKMNRVQSSVGSPDFCKWESCRTMPLIGGFSRGYPVSPSPSFRRCSIFTSITLIGSQNLAIKSRHFTFLLSSAPMRAHKYDVSKFAQRYQVIGPRSGWAVSPLTFQQSLVGSLPDFHPWESCRTMLQVRGFSRSPTLSFWRCSILTSITLIGSQDLDVKRASQISSLTHQVIFGNVIRETLRSIQRTADPNEWKPRFYIMSPRTDPPSPSPIWSGLKAYAKFVMVGWRQGGGACGSPTAPRRPIQQASRAAGGGEGAMLVLRQLQTRRGLFHCAPPGDEWEGQMNWRSSSHPPTKTKDLCPLDLRRRGKTLQGHSYSWKPVAVFLDGASSHFCFVLL</sequence>